<keyword evidence="1" id="KW-0175">Coiled coil</keyword>
<feature type="region of interest" description="Disordered" evidence="2">
    <location>
        <begin position="490"/>
        <end position="520"/>
    </location>
</feature>
<reference evidence="4 5" key="1">
    <citation type="submission" date="2019-03" db="EMBL/GenBank/DDBJ databases">
        <authorList>
            <person name="Gaulin E."/>
            <person name="Dumas B."/>
        </authorList>
    </citation>
    <scope>NUCLEOTIDE SEQUENCE [LARGE SCALE GENOMIC DNA]</scope>
    <source>
        <strain evidence="4">CBS 568.67</strain>
    </source>
</reference>
<feature type="region of interest" description="Disordered" evidence="2">
    <location>
        <begin position="271"/>
        <end position="292"/>
    </location>
</feature>
<feature type="compositionally biased region" description="Pro residues" evidence="2">
    <location>
        <begin position="387"/>
        <end position="399"/>
    </location>
</feature>
<evidence type="ECO:0000256" key="2">
    <source>
        <dbReference type="SAM" id="MobiDB-lite"/>
    </source>
</evidence>
<dbReference type="EMBL" id="VJMH01000085">
    <property type="protein sequence ID" value="KAF0719204.1"/>
    <property type="molecule type" value="Genomic_DNA"/>
</dbReference>
<evidence type="ECO:0000313" key="3">
    <source>
        <dbReference type="EMBL" id="KAF0719204.1"/>
    </source>
</evidence>
<feature type="region of interest" description="Disordered" evidence="2">
    <location>
        <begin position="431"/>
        <end position="463"/>
    </location>
</feature>
<feature type="compositionally biased region" description="Low complexity" evidence="2">
    <location>
        <begin position="510"/>
        <end position="520"/>
    </location>
</feature>
<accession>A0A485K4L4</accession>
<name>A0A485K4L4_9STRA</name>
<reference evidence="3" key="2">
    <citation type="submission" date="2019-06" db="EMBL/GenBank/DDBJ databases">
        <title>Genomics analysis of Aphanomyces spp. identifies a new class of oomycete effector associated with host adaptation.</title>
        <authorList>
            <person name="Gaulin E."/>
        </authorList>
    </citation>
    <scope>NUCLEOTIDE SEQUENCE</scope>
    <source>
        <strain evidence="3">CBS 578.67</strain>
    </source>
</reference>
<evidence type="ECO:0000313" key="5">
    <source>
        <dbReference type="Proteomes" id="UP000332933"/>
    </source>
</evidence>
<organism evidence="4 5">
    <name type="scientific">Aphanomyces stellatus</name>
    <dbReference type="NCBI Taxonomy" id="120398"/>
    <lineage>
        <taxon>Eukaryota</taxon>
        <taxon>Sar</taxon>
        <taxon>Stramenopiles</taxon>
        <taxon>Oomycota</taxon>
        <taxon>Saprolegniomycetes</taxon>
        <taxon>Saprolegniales</taxon>
        <taxon>Verrucalvaceae</taxon>
        <taxon>Aphanomyces</taxon>
    </lineage>
</organism>
<protein>
    <submittedName>
        <fullName evidence="4">Aste57867_1206 protein</fullName>
    </submittedName>
</protein>
<feature type="coiled-coil region" evidence="1">
    <location>
        <begin position="648"/>
        <end position="710"/>
    </location>
</feature>
<dbReference type="PANTHER" id="PTHR44927">
    <property type="entry name" value="FK506-BINDING PROTEIN 15"/>
    <property type="match status" value="1"/>
</dbReference>
<evidence type="ECO:0000256" key="1">
    <source>
        <dbReference type="SAM" id="Coils"/>
    </source>
</evidence>
<proteinExistence type="predicted"/>
<feature type="coiled-coil region" evidence="1">
    <location>
        <begin position="546"/>
        <end position="611"/>
    </location>
</feature>
<evidence type="ECO:0000313" key="4">
    <source>
        <dbReference type="EMBL" id="VFT78426.1"/>
    </source>
</evidence>
<dbReference type="Proteomes" id="UP000332933">
    <property type="component" value="Unassembled WGS sequence"/>
</dbReference>
<gene>
    <name evidence="4" type="primary">Aste57867_1206</name>
    <name evidence="3" type="ORF">As57867_001205</name>
    <name evidence="4" type="ORF">ASTE57867_1206</name>
</gene>
<dbReference type="OrthoDB" id="77911at2759"/>
<feature type="region of interest" description="Disordered" evidence="2">
    <location>
        <begin position="373"/>
        <end position="401"/>
    </location>
</feature>
<dbReference type="AlphaFoldDB" id="A0A485K4L4"/>
<dbReference type="EMBL" id="CAADRA010000085">
    <property type="protein sequence ID" value="VFT78426.1"/>
    <property type="molecule type" value="Genomic_DNA"/>
</dbReference>
<feature type="compositionally biased region" description="Pro residues" evidence="2">
    <location>
        <begin position="431"/>
        <end position="445"/>
    </location>
</feature>
<keyword evidence="5" id="KW-1185">Reference proteome</keyword>
<feature type="compositionally biased region" description="Polar residues" evidence="2">
    <location>
        <begin position="452"/>
        <end position="463"/>
    </location>
</feature>
<feature type="compositionally biased region" description="Polar residues" evidence="2">
    <location>
        <begin position="490"/>
        <end position="499"/>
    </location>
</feature>
<dbReference type="PANTHER" id="PTHR44927:SF1">
    <property type="entry name" value="FK506-BINDING PROTEIN 15"/>
    <property type="match status" value="1"/>
</dbReference>
<sequence length="816" mass="89723">MSEETLVFGGSVYVHEFDAATLAYRPLSDSALGLALMGSVDAFRLFCYNRAQEEMLSTPLTVDLKFTPQQDHYVNFYDAKNQNFSMRFKDDAQVATFLQAVACIKLCLSRATGAAPSFDDVRVGDGYAVQLGDIVGMKIQAWKLDGLGGNPIDVVQSAPVLSFLDPDDLHKVKLGDGSTEGIAGLSAQMVGMQKGGVRYLFLSSTSWVLAYVELLKVKKEKPKSVAAGGDAIDTPPESKHHDELISRMAHLSRMGSGANVLVLPTTTAAASSSTLFRRNSQEPLVASPEPSRIATPLTLVQQASEPATAPPSLSLSPPQRAASVVATFQPPTVTAMTASAVNTTPQVESLRKEQETLLQEQQELARLRRELDEARQRTAATPEPVRRPTPPSMPTPTPPVSSSFDASFLGNSYMAPYGAAYPPTAPSPVYPPMSSPPSYLQPPPTSLYAPPLSSSNSETDATLQRVQRTTLSMEGMLIELQRKMDRLLTQQPPSNMSYNSSLSLRRHDTSSSSSGLGGNSLLKNMERVLSESDSLHEDNARLAHQVQELQRFNGQLQDDLDRQRADAHQRQSSQASMYASMGEVQSLTSALENAKARCTQMEKDAQRWTAALEQERALRTQRETELARAAAEQTQALQSSAAERDRKIDEAREIAMAAQKKMAEEKQLSAATIEQLTRDVAQWQEQAKSQSRLKLEVERLEAQVRVERESHARDADEAKMHLEGMLQDMASRRAKQEAAERAAQEFQAKWTHERDAAAAARDGRAELFKELMNDIYFACQDAFDEDAEFTGKEVAIQVRKILKQQTVDVLAKLETK</sequence>